<sequence length="101" mass="11988">PLRKSSSPAWLADIHIAHWQTTHELDFVAIYPTHEFQHIIFGVILAYFVKEFVESYFDRRAWCRSWRQLFCLGPNRCRCCRGQASQSHGLRHGWEKVQKPC</sequence>
<gene>
    <name evidence="1" type="ORF">D6C94_04131</name>
</gene>
<protein>
    <submittedName>
        <fullName evidence="1">Uncharacterized protein</fullName>
    </submittedName>
</protein>
<comment type="caution">
    <text evidence="1">The sequence shown here is derived from an EMBL/GenBank/DDBJ whole genome shotgun (WGS) entry which is preliminary data.</text>
</comment>
<accession>A0A4S9UM33</accession>
<dbReference type="Proteomes" id="UP000305064">
    <property type="component" value="Unassembled WGS sequence"/>
</dbReference>
<dbReference type="EMBL" id="QZBJ01000022">
    <property type="protein sequence ID" value="THY75342.1"/>
    <property type="molecule type" value="Genomic_DNA"/>
</dbReference>
<evidence type="ECO:0000313" key="2">
    <source>
        <dbReference type="Proteomes" id="UP000305064"/>
    </source>
</evidence>
<reference evidence="1 2" key="1">
    <citation type="submission" date="2018-10" db="EMBL/GenBank/DDBJ databases">
        <title>Fifty Aureobasidium pullulans genomes reveal a recombining polyextremotolerant generalist.</title>
        <authorList>
            <person name="Gostincar C."/>
            <person name="Turk M."/>
            <person name="Zajc J."/>
            <person name="Gunde-Cimerman N."/>
        </authorList>
    </citation>
    <scope>NUCLEOTIDE SEQUENCE [LARGE SCALE GENOMIC DNA]</scope>
    <source>
        <strain evidence="1 2">EXF-4256</strain>
    </source>
</reference>
<evidence type="ECO:0000313" key="1">
    <source>
        <dbReference type="EMBL" id="THY75342.1"/>
    </source>
</evidence>
<dbReference type="AlphaFoldDB" id="A0A4S9UM33"/>
<organism evidence="1 2">
    <name type="scientific">Aureobasidium pullulans</name>
    <name type="common">Black yeast</name>
    <name type="synonym">Pullularia pullulans</name>
    <dbReference type="NCBI Taxonomy" id="5580"/>
    <lineage>
        <taxon>Eukaryota</taxon>
        <taxon>Fungi</taxon>
        <taxon>Dikarya</taxon>
        <taxon>Ascomycota</taxon>
        <taxon>Pezizomycotina</taxon>
        <taxon>Dothideomycetes</taxon>
        <taxon>Dothideomycetidae</taxon>
        <taxon>Dothideales</taxon>
        <taxon>Saccotheciaceae</taxon>
        <taxon>Aureobasidium</taxon>
    </lineage>
</organism>
<name>A0A4S9UM33_AURPU</name>
<proteinExistence type="predicted"/>
<feature type="non-terminal residue" evidence="1">
    <location>
        <position position="1"/>
    </location>
</feature>